<protein>
    <submittedName>
        <fullName evidence="1">Uncharacterized protein</fullName>
    </submittedName>
</protein>
<reference evidence="1" key="1">
    <citation type="journal article" date="2022" name="Phytopathology">
        <title>Complete circularized genome resources of seven strains of Xylella fastidiosa subsp. fastidiosa using hybrid assembly reveals unknown plasmids.</title>
        <authorList>
            <person name="Velasco-Amo M.D.P."/>
            <person name="Arias-Giraldo L.F.F."/>
            <person name="Ecija M.R."/>
            <person name="De La Fuente L."/>
            <person name="Marco-Noales E."/>
            <person name="Moralejo E."/>
            <person name="Navas-Cort J.A."/>
            <person name="Landa B.B."/>
        </authorList>
    </citation>
    <scope>NUCLEOTIDE SEQUENCE</scope>
    <source>
        <strain evidence="1">CFBP8073</strain>
    </source>
</reference>
<sequence length="109" mass="12897">MTRTHNMEYPMHNSFCFCGVLLPDLVYAKLKSKEELERFPFTERGRDWTPERSETVLAHDSVEYQHRFHVKSLEMKDGDNTKPFDGIFLWFKYFVAEPLVGLRVQVLPA</sequence>
<dbReference type="Proteomes" id="UP001211513">
    <property type="component" value="Chromosome"/>
</dbReference>
<gene>
    <name evidence="1" type="ORF">OK117_10185</name>
</gene>
<evidence type="ECO:0000313" key="1">
    <source>
        <dbReference type="EMBL" id="WCF27985.1"/>
    </source>
</evidence>
<accession>A0AAJ5UHC5</accession>
<dbReference type="AlphaFoldDB" id="A0AAJ5UHC5"/>
<reference evidence="1" key="2">
    <citation type="submission" date="2022-10" db="EMBL/GenBank/DDBJ databases">
        <authorList>
            <person name="Landa B."/>
            <person name="Arias-Giraldo L.F."/>
            <person name="Roman-Ecija M."/>
            <person name="Velasco-Amo M.P."/>
            <person name="De La Fuente L."/>
            <person name="Marco-Noales E."/>
            <person name="Moralejo E."/>
        </authorList>
    </citation>
    <scope>NUCLEOTIDE SEQUENCE</scope>
    <source>
        <strain evidence="1">CFBP8073</strain>
    </source>
</reference>
<organism evidence="1 2">
    <name type="scientific">Xylella fastidiosa subsp. fastidiosa</name>
    <dbReference type="NCBI Taxonomy" id="644356"/>
    <lineage>
        <taxon>Bacteria</taxon>
        <taxon>Pseudomonadati</taxon>
        <taxon>Pseudomonadota</taxon>
        <taxon>Gammaproteobacteria</taxon>
        <taxon>Lysobacterales</taxon>
        <taxon>Lysobacteraceae</taxon>
        <taxon>Xylella</taxon>
    </lineage>
</organism>
<dbReference type="RefSeq" id="WP_272142119.1">
    <property type="nucleotide sequence ID" value="NZ_CP109886.1"/>
</dbReference>
<proteinExistence type="predicted"/>
<name>A0AAJ5UHC5_XYLFS</name>
<dbReference type="EMBL" id="CP109886">
    <property type="protein sequence ID" value="WCF27985.1"/>
    <property type="molecule type" value="Genomic_DNA"/>
</dbReference>
<evidence type="ECO:0000313" key="2">
    <source>
        <dbReference type="Proteomes" id="UP001211513"/>
    </source>
</evidence>